<gene>
    <name evidence="1" type="ORF">N7492_004446</name>
</gene>
<evidence type="ECO:0000313" key="1">
    <source>
        <dbReference type="EMBL" id="KAJ5171853.1"/>
    </source>
</evidence>
<dbReference type="AlphaFoldDB" id="A0A9W9I9Z7"/>
<organism evidence="1 2">
    <name type="scientific">Penicillium capsulatum</name>
    <dbReference type="NCBI Taxonomy" id="69766"/>
    <lineage>
        <taxon>Eukaryota</taxon>
        <taxon>Fungi</taxon>
        <taxon>Dikarya</taxon>
        <taxon>Ascomycota</taxon>
        <taxon>Pezizomycotina</taxon>
        <taxon>Eurotiomycetes</taxon>
        <taxon>Eurotiomycetidae</taxon>
        <taxon>Eurotiales</taxon>
        <taxon>Aspergillaceae</taxon>
        <taxon>Penicillium</taxon>
    </lineage>
</organism>
<proteinExistence type="predicted"/>
<comment type="caution">
    <text evidence="1">The sequence shown here is derived from an EMBL/GenBank/DDBJ whole genome shotgun (WGS) entry which is preliminary data.</text>
</comment>
<reference evidence="1" key="2">
    <citation type="journal article" date="2023" name="IMA Fungus">
        <title>Comparative genomic study of the Penicillium genus elucidates a diverse pangenome and 15 lateral gene transfer events.</title>
        <authorList>
            <person name="Petersen C."/>
            <person name="Sorensen T."/>
            <person name="Nielsen M.R."/>
            <person name="Sondergaard T.E."/>
            <person name="Sorensen J.L."/>
            <person name="Fitzpatrick D.A."/>
            <person name="Frisvad J.C."/>
            <person name="Nielsen K.L."/>
        </authorList>
    </citation>
    <scope>NUCLEOTIDE SEQUENCE</scope>
    <source>
        <strain evidence="1">IBT 21917</strain>
    </source>
</reference>
<reference evidence="1" key="1">
    <citation type="submission" date="2022-11" db="EMBL/GenBank/DDBJ databases">
        <authorList>
            <person name="Petersen C."/>
        </authorList>
    </citation>
    <scope>NUCLEOTIDE SEQUENCE</scope>
    <source>
        <strain evidence="1">IBT 21917</strain>
    </source>
</reference>
<accession>A0A9W9I9Z7</accession>
<keyword evidence="2" id="KW-1185">Reference proteome</keyword>
<name>A0A9W9I9Z7_9EURO</name>
<sequence length="270" mass="30834">MDASFSQKEEIIHITPYDSATIENTSVESKEKEILMGTNYSTLKEQEKIRDLISLQPENDNEESGKALDIKPSELISLGQDAIDQGILDPRVSKAQRVINSSGYIWRKESLRFRNFEYRYQADPDRSRTNRTIALNRCHIDIDQFEDIGDGTIWVQIEISEPGQRHLQCYALEATKSDPASRLAFKLRYQPSSGPEVIRFGHRGGVQAIYAGNTFVDILIEKKSYEQIAKTPRRYIFLGKLKECPNGLMRFREGGYTDGCDLRGKKDSVE</sequence>
<dbReference type="EMBL" id="JAPQKO010000003">
    <property type="protein sequence ID" value="KAJ5171853.1"/>
    <property type="molecule type" value="Genomic_DNA"/>
</dbReference>
<dbReference type="Proteomes" id="UP001146351">
    <property type="component" value="Unassembled WGS sequence"/>
</dbReference>
<evidence type="ECO:0000313" key="2">
    <source>
        <dbReference type="Proteomes" id="UP001146351"/>
    </source>
</evidence>
<protein>
    <submittedName>
        <fullName evidence="1">Uncharacterized protein</fullName>
    </submittedName>
</protein>
<dbReference type="OrthoDB" id="4366281at2759"/>